<accession>A0A9N9NX63</accession>
<feature type="non-terminal residue" evidence="2">
    <location>
        <position position="1"/>
    </location>
</feature>
<feature type="compositionally biased region" description="Polar residues" evidence="1">
    <location>
        <begin position="1"/>
        <end position="25"/>
    </location>
</feature>
<comment type="caution">
    <text evidence="2">The sequence shown here is derived from an EMBL/GenBank/DDBJ whole genome shotgun (WGS) entry which is preliminary data.</text>
</comment>
<dbReference type="Proteomes" id="UP000789508">
    <property type="component" value="Unassembled WGS sequence"/>
</dbReference>
<evidence type="ECO:0000313" key="2">
    <source>
        <dbReference type="EMBL" id="CAG8764960.1"/>
    </source>
</evidence>
<feature type="compositionally biased region" description="Basic and acidic residues" evidence="1">
    <location>
        <begin position="52"/>
        <end position="62"/>
    </location>
</feature>
<sequence>GNVTETTETSDGSSQFSTYNNNLQIQDGGLSYSMNRQQQYQQQPYQQEYHSRDVGNTDDHLKEHNKHGKFHNIFH</sequence>
<organism evidence="2 3">
    <name type="scientific">Ambispora leptoticha</name>
    <dbReference type="NCBI Taxonomy" id="144679"/>
    <lineage>
        <taxon>Eukaryota</taxon>
        <taxon>Fungi</taxon>
        <taxon>Fungi incertae sedis</taxon>
        <taxon>Mucoromycota</taxon>
        <taxon>Glomeromycotina</taxon>
        <taxon>Glomeromycetes</taxon>
        <taxon>Archaeosporales</taxon>
        <taxon>Ambisporaceae</taxon>
        <taxon>Ambispora</taxon>
    </lineage>
</organism>
<proteinExistence type="predicted"/>
<name>A0A9N9NX63_9GLOM</name>
<dbReference type="AlphaFoldDB" id="A0A9N9NX63"/>
<keyword evidence="3" id="KW-1185">Reference proteome</keyword>
<protein>
    <submittedName>
        <fullName evidence="2">12551_t:CDS:1</fullName>
    </submittedName>
</protein>
<feature type="region of interest" description="Disordered" evidence="1">
    <location>
        <begin position="1"/>
        <end position="29"/>
    </location>
</feature>
<dbReference type="EMBL" id="CAJVPS010048662">
    <property type="protein sequence ID" value="CAG8764960.1"/>
    <property type="molecule type" value="Genomic_DNA"/>
</dbReference>
<evidence type="ECO:0000313" key="3">
    <source>
        <dbReference type="Proteomes" id="UP000789508"/>
    </source>
</evidence>
<reference evidence="2" key="1">
    <citation type="submission" date="2021-06" db="EMBL/GenBank/DDBJ databases">
        <authorList>
            <person name="Kallberg Y."/>
            <person name="Tangrot J."/>
            <person name="Rosling A."/>
        </authorList>
    </citation>
    <scope>NUCLEOTIDE SEQUENCE</scope>
    <source>
        <strain evidence="2">FL130A</strain>
    </source>
</reference>
<gene>
    <name evidence="2" type="ORF">ALEPTO_LOCUS13826</name>
</gene>
<feature type="compositionally biased region" description="Basic residues" evidence="1">
    <location>
        <begin position="63"/>
        <end position="75"/>
    </location>
</feature>
<feature type="non-terminal residue" evidence="2">
    <location>
        <position position="75"/>
    </location>
</feature>
<feature type="region of interest" description="Disordered" evidence="1">
    <location>
        <begin position="52"/>
        <end position="75"/>
    </location>
</feature>
<evidence type="ECO:0000256" key="1">
    <source>
        <dbReference type="SAM" id="MobiDB-lite"/>
    </source>
</evidence>